<evidence type="ECO:0000313" key="2">
    <source>
        <dbReference type="EMBL" id="SPD85203.1"/>
    </source>
</evidence>
<dbReference type="Proteomes" id="UP000238164">
    <property type="component" value="Chromosome 1"/>
</dbReference>
<dbReference type="AlphaFoldDB" id="A0A2N9JBS2"/>
<dbReference type="OrthoDB" id="3727387at2"/>
<dbReference type="RefSeq" id="WP_105184499.1">
    <property type="nucleotide sequence ID" value="NZ_BAAAGO010000016.1"/>
</dbReference>
<dbReference type="KEGG" id="mgg:MPLG2_0167"/>
<dbReference type="EMBL" id="LT985188">
    <property type="protein sequence ID" value="SPD85203.1"/>
    <property type="molecule type" value="Genomic_DNA"/>
</dbReference>
<accession>A0A2N9JBS2</accession>
<keyword evidence="1" id="KW-0812">Transmembrane</keyword>
<feature type="transmembrane region" description="Helical" evidence="1">
    <location>
        <begin position="31"/>
        <end position="49"/>
    </location>
</feature>
<feature type="transmembrane region" description="Helical" evidence="1">
    <location>
        <begin position="55"/>
        <end position="81"/>
    </location>
</feature>
<sequence length="174" mass="18703">MNGVGEYVVFYAPEAVQAKVKRWRSMLIQRLISTAFSVAVGAAVWYFFAAQVGSWGPWLVGSALVIGLIWVIISTVGLLIARSEARTVAPGPAFAVTRDGAWIANLWLTWPEVGAVLANPGRFGRSARLAVQGRDGRSAAVPMEYLSALPANIDSAVRALSGGRCWIDLSRLDD</sequence>
<evidence type="ECO:0000313" key="3">
    <source>
        <dbReference type="Proteomes" id="UP000238164"/>
    </source>
</evidence>
<proteinExistence type="predicted"/>
<reference evidence="2 3" key="1">
    <citation type="submission" date="2018-02" db="EMBL/GenBank/DDBJ databases">
        <authorList>
            <person name="Cohen D.B."/>
            <person name="Kent A.D."/>
        </authorList>
    </citation>
    <scope>NUCLEOTIDE SEQUENCE [LARGE SCALE GENOMIC DNA]</scope>
    <source>
        <strain evidence="2">1</strain>
    </source>
</reference>
<keyword evidence="1" id="KW-1133">Transmembrane helix</keyword>
<keyword evidence="1" id="KW-0472">Membrane</keyword>
<name>A0A2N9JBS2_9ACTN</name>
<organism evidence="2 3">
    <name type="scientific">Micropruina glycogenica</name>
    <dbReference type="NCBI Taxonomy" id="75385"/>
    <lineage>
        <taxon>Bacteria</taxon>
        <taxon>Bacillati</taxon>
        <taxon>Actinomycetota</taxon>
        <taxon>Actinomycetes</taxon>
        <taxon>Propionibacteriales</taxon>
        <taxon>Nocardioidaceae</taxon>
        <taxon>Micropruina</taxon>
    </lineage>
</organism>
<evidence type="ECO:0000256" key="1">
    <source>
        <dbReference type="SAM" id="Phobius"/>
    </source>
</evidence>
<keyword evidence="3" id="KW-1185">Reference proteome</keyword>
<gene>
    <name evidence="2" type="ORF">MPLG2_0167</name>
</gene>
<protein>
    <submittedName>
        <fullName evidence="2">Uncharacterized protein</fullName>
    </submittedName>
</protein>